<dbReference type="Pfam" id="PF05276">
    <property type="entry name" value="SH3BP5"/>
    <property type="match status" value="1"/>
</dbReference>
<comment type="similarity">
    <text evidence="1">Belongs to the SH3BP5 family.</text>
</comment>
<evidence type="ECO:0000313" key="5">
    <source>
        <dbReference type="Proteomes" id="UP000281553"/>
    </source>
</evidence>
<dbReference type="GO" id="GO:0035556">
    <property type="term" value="P:intracellular signal transduction"/>
    <property type="evidence" value="ECO:0007669"/>
    <property type="project" value="InterPro"/>
</dbReference>
<gene>
    <name evidence="4" type="ORF">DILT_LOCUS7595</name>
</gene>
<dbReference type="Proteomes" id="UP000281553">
    <property type="component" value="Unassembled WGS sequence"/>
</dbReference>
<dbReference type="AlphaFoldDB" id="A0A3P7L529"/>
<proteinExistence type="inferred from homology"/>
<evidence type="ECO:0000256" key="3">
    <source>
        <dbReference type="SAM" id="Coils"/>
    </source>
</evidence>
<dbReference type="EMBL" id="UYRU01052207">
    <property type="protein sequence ID" value="VDN11764.1"/>
    <property type="molecule type" value="Genomic_DNA"/>
</dbReference>
<evidence type="ECO:0000256" key="2">
    <source>
        <dbReference type="ARBA" id="ARBA00023054"/>
    </source>
</evidence>
<feature type="coiled-coil region" evidence="3">
    <location>
        <begin position="124"/>
        <end position="151"/>
    </location>
</feature>
<name>A0A3P7L529_DIBLA</name>
<sequence>MLGDYTEEVKACFNLSIILYLECRRQFHLTLSEGSKQLSATYRKLKSSIEKSRPYSELSDKRQQLVLDIQRNSEQYRAAQTEFEAAQSVLENYSSAAKFQDTQWSELDGINLAIDKVNLWKKKSRDLQVEHEQMLSQCRAYEEELSRLRSQLGSSIRKAK</sequence>
<keyword evidence="2 3" id="KW-0175">Coiled coil</keyword>
<evidence type="ECO:0000256" key="1">
    <source>
        <dbReference type="ARBA" id="ARBA00007796"/>
    </source>
</evidence>
<evidence type="ECO:0000313" key="4">
    <source>
        <dbReference type="EMBL" id="VDN11764.1"/>
    </source>
</evidence>
<accession>A0A3P7L529</accession>
<protein>
    <submittedName>
        <fullName evidence="4">Uncharacterized protein</fullName>
    </submittedName>
</protein>
<organism evidence="4 5">
    <name type="scientific">Dibothriocephalus latus</name>
    <name type="common">Fish tapeworm</name>
    <name type="synonym">Diphyllobothrium latum</name>
    <dbReference type="NCBI Taxonomy" id="60516"/>
    <lineage>
        <taxon>Eukaryota</taxon>
        <taxon>Metazoa</taxon>
        <taxon>Spiralia</taxon>
        <taxon>Lophotrochozoa</taxon>
        <taxon>Platyhelminthes</taxon>
        <taxon>Cestoda</taxon>
        <taxon>Eucestoda</taxon>
        <taxon>Diphyllobothriidea</taxon>
        <taxon>Diphyllobothriidae</taxon>
        <taxon>Dibothriocephalus</taxon>
    </lineage>
</organism>
<reference evidence="4 5" key="1">
    <citation type="submission" date="2018-11" db="EMBL/GenBank/DDBJ databases">
        <authorList>
            <consortium name="Pathogen Informatics"/>
        </authorList>
    </citation>
    <scope>NUCLEOTIDE SEQUENCE [LARGE SCALE GENOMIC DNA]</scope>
</reference>
<keyword evidence="5" id="KW-1185">Reference proteome</keyword>
<dbReference type="InterPro" id="IPR007940">
    <property type="entry name" value="SH3BP5"/>
</dbReference>
<dbReference type="OrthoDB" id="446789at2759"/>